<evidence type="ECO:0000313" key="4">
    <source>
        <dbReference type="EMBL" id="AMZ05020.1"/>
    </source>
</evidence>
<feature type="compositionally biased region" description="Low complexity" evidence="1">
    <location>
        <begin position="68"/>
        <end position="91"/>
    </location>
</feature>
<dbReference type="EMBL" id="KT989884">
    <property type="protein sequence ID" value="AMZ04884.1"/>
    <property type="molecule type" value="Genomic_DNA"/>
</dbReference>
<evidence type="ECO:0000313" key="7">
    <source>
        <dbReference type="Proteomes" id="UP000149504"/>
    </source>
</evidence>
<dbReference type="RefSeq" id="YP_006347646.1">
    <property type="nucleotide sequence ID" value="NC_017940.1"/>
</dbReference>
<evidence type="ECO:0000256" key="1">
    <source>
        <dbReference type="SAM" id="MobiDB-lite"/>
    </source>
</evidence>
<dbReference type="KEGG" id="vg:12978004"/>
<feature type="region of interest" description="Disordered" evidence="1">
    <location>
        <begin position="1"/>
        <end position="38"/>
    </location>
</feature>
<organism evidence="2 5">
    <name type="scientific">European catfish virus</name>
    <dbReference type="NCBI Taxonomy" id="84739"/>
    <lineage>
        <taxon>Viruses</taxon>
        <taxon>Varidnaviria</taxon>
        <taxon>Bamfordvirae</taxon>
        <taxon>Nucleocytoviricota</taxon>
        <taxon>Megaviricetes</taxon>
        <taxon>Pimascovirales</taxon>
        <taxon>Pimascovirales incertae sedis</taxon>
        <taxon>Iridoviridae</taxon>
        <taxon>Alphairidovirinae</taxon>
        <taxon>Ranavirus</taxon>
        <taxon>Ranavirus perca1</taxon>
        <taxon>Epizootic haematopoietic necrosis virus</taxon>
    </lineage>
</organism>
<protein>
    <submittedName>
        <fullName evidence="2">Uncharacterized protein</fullName>
    </submittedName>
</protein>
<name>I2BFN5_9VIRU</name>
<dbReference type="GeneID" id="12978004"/>
<feature type="compositionally biased region" description="Gly residues" evidence="1">
    <location>
        <begin position="150"/>
        <end position="162"/>
    </location>
</feature>
<evidence type="ECO:0000313" key="3">
    <source>
        <dbReference type="EMBL" id="AMZ04884.1"/>
    </source>
</evidence>
<evidence type="ECO:0000313" key="5">
    <source>
        <dbReference type="Proteomes" id="UP000118593"/>
    </source>
</evidence>
<accession>I2BFN5</accession>
<reference evidence="3" key="3">
    <citation type="journal article" date="2016" name="Infect. Genet. Evol.">
        <title>Whole genome sequencing and phylogenetic characterization of brown bullhead (Ameiurus nebulosus) origin ranavirus strains from independent disease outbreaks.</title>
        <authorList>
            <person name="Feher E."/>
            <person name="Doszpoly A."/>
            <person name="Horvath B."/>
            <person name="Marton S."/>
            <person name="Forro B."/>
            <person name="Farkas S.L."/>
            <person name="Banyai K."/>
            <person name="Juhasz T."/>
        </authorList>
    </citation>
    <scope>NUCLEOTIDE SEQUENCE</scope>
    <source>
        <strain evidence="3">13051/2012</strain>
        <strain evidence="4">14612/2012</strain>
    </source>
</reference>
<evidence type="ECO:0000313" key="6">
    <source>
        <dbReference type="Proteomes" id="UP000149128"/>
    </source>
</evidence>
<gene>
    <name evidence="2" type="primary">54R</name>
</gene>
<dbReference type="EMBL" id="KT989885">
    <property type="protein sequence ID" value="AMZ05020.1"/>
    <property type="molecule type" value="Genomic_DNA"/>
</dbReference>
<dbReference type="Proteomes" id="UP000149504">
    <property type="component" value="Segment"/>
</dbReference>
<dbReference type="EMBL" id="JQ724856">
    <property type="protein sequence ID" value="AFJ52338.1"/>
    <property type="molecule type" value="Genomic_DNA"/>
</dbReference>
<reference evidence="6 7" key="2">
    <citation type="submission" date="2015-11" db="EMBL/GenBank/DDBJ databases">
        <authorList>
            <person name="Horvath B."/>
        </authorList>
    </citation>
    <scope>NUCLEOTIDE SEQUENCE [LARGE SCALE GENOMIC DNA]</scope>
</reference>
<dbReference type="OrthoDB" id="26669at10239"/>
<dbReference type="Proteomes" id="UP000149128">
    <property type="component" value="Segment"/>
</dbReference>
<proteinExistence type="predicted"/>
<sequence length="298" mass="32934">MPFYIRSDPDPRRAVRGPRFTVPDPEPPPDPAHPLDDTDNVVTAFLKFKPYGFSMYNPWDPIFLSMFGRAGRNGAKGPRGPRGPSGSSPDATDPVPGPRGTPVHPETRVLLDPMARWETRDPWVPPDQRVPEAPRESGPGGSQGPRRTQGGRGPEGPRGPTGGQRLPGSRGVPGEGWSGRTEGVQGSSGLHGKAVCDLHLPRRPRRVLWSTVPPGTPAPVVREVPPERWVQPVPAGRLDLRVRTETWEVWGQRAQRETTVPSAQRDLREPPSSNWNVFRISLKRALVLSRLRNRTRRS</sequence>
<feature type="region of interest" description="Disordered" evidence="1">
    <location>
        <begin position="68"/>
        <end position="190"/>
    </location>
</feature>
<dbReference type="Proteomes" id="UP000118593">
    <property type="component" value="Segment"/>
</dbReference>
<evidence type="ECO:0000313" key="2">
    <source>
        <dbReference type="EMBL" id="AFJ52338.1"/>
    </source>
</evidence>
<reference evidence="2 5" key="1">
    <citation type="journal article" date="2012" name="J. Virol.">
        <title>Complete genome sequence of European sheatfish virus.</title>
        <authorList>
            <person name="Lopez-Bueno A."/>
            <person name="Mavian C."/>
            <person name="Alcami A."/>
            <person name="Alejo A."/>
        </authorList>
    </citation>
    <scope>NUCLEOTIDE SEQUENCE [LARGE SCALE GENOMIC DNA]</scope>
    <source>
        <strain evidence="2">Valdeolmos</strain>
    </source>
</reference>
<feature type="compositionally biased region" description="Basic and acidic residues" evidence="1">
    <location>
        <begin position="105"/>
        <end position="121"/>
    </location>
</feature>